<dbReference type="InterPro" id="IPR032710">
    <property type="entry name" value="NTF2-like_dom_sf"/>
</dbReference>
<name>A0A9P6C189_9AGAR</name>
<dbReference type="AlphaFoldDB" id="A0A9P6C189"/>
<dbReference type="OrthoDB" id="3758478at2759"/>
<feature type="region of interest" description="Disordered" evidence="1">
    <location>
        <begin position="1"/>
        <end position="21"/>
    </location>
</feature>
<comment type="caution">
    <text evidence="3">The sequence shown here is derived from an EMBL/GenBank/DDBJ whole genome shotgun (WGS) entry which is preliminary data.</text>
</comment>
<dbReference type="Pfam" id="PF12680">
    <property type="entry name" value="SnoaL_2"/>
    <property type="match status" value="1"/>
</dbReference>
<feature type="non-terminal residue" evidence="3">
    <location>
        <position position="179"/>
    </location>
</feature>
<dbReference type="InterPro" id="IPR037401">
    <property type="entry name" value="SnoaL-like"/>
</dbReference>
<feature type="domain" description="SnoaL-like" evidence="2">
    <location>
        <begin position="34"/>
        <end position="128"/>
    </location>
</feature>
<keyword evidence="4" id="KW-1185">Reference proteome</keyword>
<sequence length="179" mass="20851">PSSSQPRVQRGFDPENEGYITPREQSPYLAALFRYTSALNAMDFDTLTEVFDHKLVHSILPTSLQRPVVNYDQYIRYLDDVTEMFIEFRVNVHEVIEEGHKMTVQASSSGRGRSERTIVNELVLIIHFDKISSRDMRKYGSNGGNWPLDALPKMVNVKEFVDSLTTKSWFKEERQWMKE</sequence>
<evidence type="ECO:0000313" key="4">
    <source>
        <dbReference type="Proteomes" id="UP000807342"/>
    </source>
</evidence>
<gene>
    <name evidence="3" type="ORF">P691DRAFT_629360</name>
</gene>
<organism evidence="3 4">
    <name type="scientific">Macrolepiota fuliginosa MF-IS2</name>
    <dbReference type="NCBI Taxonomy" id="1400762"/>
    <lineage>
        <taxon>Eukaryota</taxon>
        <taxon>Fungi</taxon>
        <taxon>Dikarya</taxon>
        <taxon>Basidiomycota</taxon>
        <taxon>Agaricomycotina</taxon>
        <taxon>Agaricomycetes</taxon>
        <taxon>Agaricomycetidae</taxon>
        <taxon>Agaricales</taxon>
        <taxon>Agaricineae</taxon>
        <taxon>Agaricaceae</taxon>
        <taxon>Macrolepiota</taxon>
    </lineage>
</organism>
<feature type="non-terminal residue" evidence="3">
    <location>
        <position position="1"/>
    </location>
</feature>
<protein>
    <recommendedName>
        <fullName evidence="2">SnoaL-like domain-containing protein</fullName>
    </recommendedName>
</protein>
<evidence type="ECO:0000259" key="2">
    <source>
        <dbReference type="Pfam" id="PF12680"/>
    </source>
</evidence>
<dbReference type="EMBL" id="MU151309">
    <property type="protein sequence ID" value="KAF9445314.1"/>
    <property type="molecule type" value="Genomic_DNA"/>
</dbReference>
<evidence type="ECO:0000256" key="1">
    <source>
        <dbReference type="SAM" id="MobiDB-lite"/>
    </source>
</evidence>
<dbReference type="SUPFAM" id="SSF54427">
    <property type="entry name" value="NTF2-like"/>
    <property type="match status" value="1"/>
</dbReference>
<accession>A0A9P6C189</accession>
<dbReference type="Proteomes" id="UP000807342">
    <property type="component" value="Unassembled WGS sequence"/>
</dbReference>
<evidence type="ECO:0000313" key="3">
    <source>
        <dbReference type="EMBL" id="KAF9445314.1"/>
    </source>
</evidence>
<reference evidence="3" key="1">
    <citation type="submission" date="2020-11" db="EMBL/GenBank/DDBJ databases">
        <authorList>
            <consortium name="DOE Joint Genome Institute"/>
            <person name="Ahrendt S."/>
            <person name="Riley R."/>
            <person name="Andreopoulos W."/>
            <person name="Labutti K."/>
            <person name="Pangilinan J."/>
            <person name="Ruiz-Duenas F.J."/>
            <person name="Barrasa J.M."/>
            <person name="Sanchez-Garcia M."/>
            <person name="Camarero S."/>
            <person name="Miyauchi S."/>
            <person name="Serrano A."/>
            <person name="Linde D."/>
            <person name="Babiker R."/>
            <person name="Drula E."/>
            <person name="Ayuso-Fernandez I."/>
            <person name="Pacheco R."/>
            <person name="Padilla G."/>
            <person name="Ferreira P."/>
            <person name="Barriuso J."/>
            <person name="Kellner H."/>
            <person name="Castanera R."/>
            <person name="Alfaro M."/>
            <person name="Ramirez L."/>
            <person name="Pisabarro A.G."/>
            <person name="Kuo A."/>
            <person name="Tritt A."/>
            <person name="Lipzen A."/>
            <person name="He G."/>
            <person name="Yan M."/>
            <person name="Ng V."/>
            <person name="Cullen D."/>
            <person name="Martin F."/>
            <person name="Rosso M.-N."/>
            <person name="Henrissat B."/>
            <person name="Hibbett D."/>
            <person name="Martinez A.T."/>
            <person name="Grigoriev I.V."/>
        </authorList>
    </citation>
    <scope>NUCLEOTIDE SEQUENCE</scope>
    <source>
        <strain evidence="3">MF-IS2</strain>
    </source>
</reference>
<dbReference type="Gene3D" id="3.10.450.50">
    <property type="match status" value="1"/>
</dbReference>
<proteinExistence type="predicted"/>